<dbReference type="VEuPathDB" id="VectorBase:GAUT046501"/>
<evidence type="ECO:0000313" key="3">
    <source>
        <dbReference type="Proteomes" id="UP000078200"/>
    </source>
</evidence>
<feature type="region of interest" description="Disordered" evidence="1">
    <location>
        <begin position="218"/>
        <end position="285"/>
    </location>
</feature>
<reference evidence="2" key="1">
    <citation type="submission" date="2020-05" db="UniProtKB">
        <authorList>
            <consortium name="EnsemblMetazoa"/>
        </authorList>
    </citation>
    <scope>IDENTIFICATION</scope>
    <source>
        <strain evidence="2">TTRI</strain>
    </source>
</reference>
<organism evidence="2 3">
    <name type="scientific">Glossina austeni</name>
    <name type="common">Savannah tsetse fly</name>
    <dbReference type="NCBI Taxonomy" id="7395"/>
    <lineage>
        <taxon>Eukaryota</taxon>
        <taxon>Metazoa</taxon>
        <taxon>Ecdysozoa</taxon>
        <taxon>Arthropoda</taxon>
        <taxon>Hexapoda</taxon>
        <taxon>Insecta</taxon>
        <taxon>Pterygota</taxon>
        <taxon>Neoptera</taxon>
        <taxon>Endopterygota</taxon>
        <taxon>Diptera</taxon>
        <taxon>Brachycera</taxon>
        <taxon>Muscomorpha</taxon>
        <taxon>Hippoboscoidea</taxon>
        <taxon>Glossinidae</taxon>
        <taxon>Glossina</taxon>
    </lineage>
</organism>
<proteinExistence type="predicted"/>
<keyword evidence="3" id="KW-1185">Reference proteome</keyword>
<feature type="compositionally biased region" description="Polar residues" evidence="1">
    <location>
        <begin position="233"/>
        <end position="243"/>
    </location>
</feature>
<dbReference type="AlphaFoldDB" id="A0A1A9VT03"/>
<accession>A0A1A9VT03</accession>
<protein>
    <submittedName>
        <fullName evidence="2">Uncharacterized protein</fullName>
    </submittedName>
</protein>
<name>A0A1A9VT03_GLOAU</name>
<dbReference type="Proteomes" id="UP000078200">
    <property type="component" value="Unassembled WGS sequence"/>
</dbReference>
<feature type="compositionally biased region" description="Basic and acidic residues" evidence="1">
    <location>
        <begin position="262"/>
        <end position="278"/>
    </location>
</feature>
<evidence type="ECO:0000313" key="2">
    <source>
        <dbReference type="EnsemblMetazoa" id="GAUT046501-PA"/>
    </source>
</evidence>
<evidence type="ECO:0000256" key="1">
    <source>
        <dbReference type="SAM" id="MobiDB-lite"/>
    </source>
</evidence>
<dbReference type="EnsemblMetazoa" id="GAUT046501-RA">
    <property type="protein sequence ID" value="GAUT046501-PA"/>
    <property type="gene ID" value="GAUT046501"/>
</dbReference>
<sequence length="309" mass="34424">MFDICFVTVRRKIVNDLHNVGSSDSYYDYLYYRSTATNTNCILSAALKKLLHLQQRDTRFSAFLQTANAMEKLAYVQTMQVLKEVVIKCEEKVSIKGSSNKMRGKMKEIVIKCEENPFSIKLSAYCCKPRARNHSHTILLCGGILLYHVICGATVISSGAKLTFGTLRADFNLVVVVFDDEQVDDVVEFVGVSMLIAATPTDILLINDDIPVVGYCGGDDGGDDDGDGDDVQCSGSQKSSGTVEHQYRAEERPISSSRHKIFQNDRNGKKLQNDDQEIKAPSNIGDQDSFLANAKRLETTELRCPLYFM</sequence>
<feature type="compositionally biased region" description="Acidic residues" evidence="1">
    <location>
        <begin position="220"/>
        <end position="230"/>
    </location>
</feature>